<dbReference type="Proteomes" id="UP000824111">
    <property type="component" value="Unassembled WGS sequence"/>
</dbReference>
<gene>
    <name evidence="2" type="ORF">IAB04_01635</name>
</gene>
<dbReference type="PANTHER" id="PTHR12110">
    <property type="entry name" value="HYDROXYPYRUVATE ISOMERASE"/>
    <property type="match status" value="1"/>
</dbReference>
<reference evidence="2" key="2">
    <citation type="journal article" date="2021" name="PeerJ">
        <title>Extensive microbial diversity within the chicken gut microbiome revealed by metagenomics and culture.</title>
        <authorList>
            <person name="Gilroy R."/>
            <person name="Ravi A."/>
            <person name="Getino M."/>
            <person name="Pursley I."/>
            <person name="Horton D.L."/>
            <person name="Alikhan N.F."/>
            <person name="Baker D."/>
            <person name="Gharbi K."/>
            <person name="Hall N."/>
            <person name="Watson M."/>
            <person name="Adriaenssens E.M."/>
            <person name="Foster-Nyarko E."/>
            <person name="Jarju S."/>
            <person name="Secka A."/>
            <person name="Antonio M."/>
            <person name="Oren A."/>
            <person name="Chaudhuri R.R."/>
            <person name="La Ragione R."/>
            <person name="Hildebrand F."/>
            <person name="Pallen M.J."/>
        </authorList>
    </citation>
    <scope>NUCLEOTIDE SEQUENCE</scope>
    <source>
        <strain evidence="2">ChiSjej4B22-9803</strain>
    </source>
</reference>
<dbReference type="Pfam" id="PF01261">
    <property type="entry name" value="AP_endonuc_2"/>
    <property type="match status" value="1"/>
</dbReference>
<keyword evidence="2" id="KW-0413">Isomerase</keyword>
<dbReference type="InterPro" id="IPR050312">
    <property type="entry name" value="IolE/XylAMocC-like"/>
</dbReference>
<dbReference type="PANTHER" id="PTHR12110:SF53">
    <property type="entry name" value="BLR5974 PROTEIN"/>
    <property type="match status" value="1"/>
</dbReference>
<dbReference type="EMBL" id="DVND01000039">
    <property type="protein sequence ID" value="HIU48046.1"/>
    <property type="molecule type" value="Genomic_DNA"/>
</dbReference>
<accession>A0A9D1LTY8</accession>
<evidence type="ECO:0000259" key="1">
    <source>
        <dbReference type="Pfam" id="PF01261"/>
    </source>
</evidence>
<dbReference type="AlphaFoldDB" id="A0A9D1LTY8"/>
<organism evidence="2 3">
    <name type="scientific">Candidatus Avimonoglobus intestinipullorum</name>
    <dbReference type="NCBI Taxonomy" id="2840699"/>
    <lineage>
        <taxon>Bacteria</taxon>
        <taxon>Bacillati</taxon>
        <taxon>Bacillota</taxon>
        <taxon>Clostridia</taxon>
        <taxon>Eubacteriales</taxon>
        <taxon>Candidatus Avimonoglobus</taxon>
    </lineage>
</organism>
<dbReference type="GO" id="GO:0016853">
    <property type="term" value="F:isomerase activity"/>
    <property type="evidence" value="ECO:0007669"/>
    <property type="project" value="UniProtKB-KW"/>
</dbReference>
<proteinExistence type="predicted"/>
<dbReference type="InterPro" id="IPR013022">
    <property type="entry name" value="Xyl_isomerase-like_TIM-brl"/>
</dbReference>
<dbReference type="InterPro" id="IPR036237">
    <property type="entry name" value="Xyl_isomerase-like_sf"/>
</dbReference>
<evidence type="ECO:0000313" key="3">
    <source>
        <dbReference type="Proteomes" id="UP000824111"/>
    </source>
</evidence>
<protein>
    <submittedName>
        <fullName evidence="2">Sugar phosphate isomerase/epimerase</fullName>
    </submittedName>
</protein>
<name>A0A9D1LTY8_9FIRM</name>
<dbReference type="SUPFAM" id="SSF51658">
    <property type="entry name" value="Xylose isomerase-like"/>
    <property type="match status" value="1"/>
</dbReference>
<reference evidence="2" key="1">
    <citation type="submission" date="2020-10" db="EMBL/GenBank/DDBJ databases">
        <authorList>
            <person name="Gilroy R."/>
        </authorList>
    </citation>
    <scope>NUCLEOTIDE SEQUENCE</scope>
    <source>
        <strain evidence="2">ChiSjej4B22-9803</strain>
    </source>
</reference>
<comment type="caution">
    <text evidence="2">The sequence shown here is derived from an EMBL/GenBank/DDBJ whole genome shotgun (WGS) entry which is preliminary data.</text>
</comment>
<evidence type="ECO:0000313" key="2">
    <source>
        <dbReference type="EMBL" id="HIU48046.1"/>
    </source>
</evidence>
<sequence>MKIAVSSYSFSGVMQTGEYNQFTIIQKAKDMGFDAIEFVDVIPHDGSAPEDYAKKLRAECARVGLPVSNFTFGADFINCPDTQAEIERVQGMVDLAEALGAKSIRHDATVGKPGISFDKALPVLADACRQVTEYAAQKGIVTMVENHGVFCQDSRRVEQLYNAVDHPNFGLLCDMGNFLCADEDPAKAFGIAAPYARYVHAKDFHIKPASESDPGEGFFRSRNGTYLRGAIIGHGNVPVKHCLAALRRAGYQGSIAIEFEGMEDTLKALEIGLANLKRYIAEAGM</sequence>
<dbReference type="Gene3D" id="3.20.20.150">
    <property type="entry name" value="Divalent-metal-dependent TIM barrel enzymes"/>
    <property type="match status" value="1"/>
</dbReference>
<feature type="domain" description="Xylose isomerase-like TIM barrel" evidence="1">
    <location>
        <begin position="25"/>
        <end position="277"/>
    </location>
</feature>